<reference evidence="2 3" key="1">
    <citation type="submission" date="2020-02" db="EMBL/GenBank/DDBJ databases">
        <authorList>
            <person name="Ferguson B K."/>
        </authorList>
    </citation>
    <scope>NUCLEOTIDE SEQUENCE [LARGE SCALE GENOMIC DNA]</scope>
</reference>
<sequence>MQVHPPRSGEHHMRQDNLPWPTVADANSTQLVYRRSRHRIRDLPVHHNSVDLLFVRTEESVQVLLQFRPSDRHGVRHCVQ</sequence>
<evidence type="ECO:0000313" key="3">
    <source>
        <dbReference type="Proteomes" id="UP000479000"/>
    </source>
</evidence>
<feature type="non-terminal residue" evidence="2">
    <location>
        <position position="80"/>
    </location>
</feature>
<gene>
    <name evidence="2" type="ORF">NTEN_LOCUS10709</name>
</gene>
<name>A0A6H5GP58_9HEMI</name>
<evidence type="ECO:0000313" key="2">
    <source>
        <dbReference type="EMBL" id="CAB0005232.1"/>
    </source>
</evidence>
<protein>
    <submittedName>
        <fullName evidence="2">Uncharacterized protein</fullName>
    </submittedName>
</protein>
<accession>A0A6H5GP58</accession>
<dbReference type="AlphaFoldDB" id="A0A6H5GP58"/>
<dbReference type="EMBL" id="CADCXU010016020">
    <property type="protein sequence ID" value="CAB0005232.1"/>
    <property type="molecule type" value="Genomic_DNA"/>
</dbReference>
<feature type="region of interest" description="Disordered" evidence="1">
    <location>
        <begin position="1"/>
        <end position="22"/>
    </location>
</feature>
<keyword evidence="3" id="KW-1185">Reference proteome</keyword>
<evidence type="ECO:0000256" key="1">
    <source>
        <dbReference type="SAM" id="MobiDB-lite"/>
    </source>
</evidence>
<proteinExistence type="predicted"/>
<dbReference type="Proteomes" id="UP000479000">
    <property type="component" value="Unassembled WGS sequence"/>
</dbReference>
<organism evidence="2 3">
    <name type="scientific">Nesidiocoris tenuis</name>
    <dbReference type="NCBI Taxonomy" id="355587"/>
    <lineage>
        <taxon>Eukaryota</taxon>
        <taxon>Metazoa</taxon>
        <taxon>Ecdysozoa</taxon>
        <taxon>Arthropoda</taxon>
        <taxon>Hexapoda</taxon>
        <taxon>Insecta</taxon>
        <taxon>Pterygota</taxon>
        <taxon>Neoptera</taxon>
        <taxon>Paraneoptera</taxon>
        <taxon>Hemiptera</taxon>
        <taxon>Heteroptera</taxon>
        <taxon>Panheteroptera</taxon>
        <taxon>Cimicomorpha</taxon>
        <taxon>Miridae</taxon>
        <taxon>Dicyphina</taxon>
        <taxon>Nesidiocoris</taxon>
    </lineage>
</organism>